<keyword evidence="1" id="KW-1133">Transmembrane helix</keyword>
<dbReference type="EMBL" id="MFLI01000014">
    <property type="protein sequence ID" value="OGG62050.1"/>
    <property type="molecule type" value="Genomic_DNA"/>
</dbReference>
<name>A0A1F6DL76_9BACT</name>
<protein>
    <submittedName>
        <fullName evidence="2">Uncharacterized protein</fullName>
    </submittedName>
</protein>
<comment type="caution">
    <text evidence="2">The sequence shown here is derived from an EMBL/GenBank/DDBJ whole genome shotgun (WGS) entry which is preliminary data.</text>
</comment>
<organism evidence="2 3">
    <name type="scientific">Candidatus Kaiserbacteria bacterium RIFCSPHIGHO2_02_FULL_54_22</name>
    <dbReference type="NCBI Taxonomy" id="1798495"/>
    <lineage>
        <taxon>Bacteria</taxon>
        <taxon>Candidatus Kaiseribacteriota</taxon>
    </lineage>
</organism>
<evidence type="ECO:0000313" key="3">
    <source>
        <dbReference type="Proteomes" id="UP000178532"/>
    </source>
</evidence>
<keyword evidence="1" id="KW-0472">Membrane</keyword>
<feature type="transmembrane region" description="Helical" evidence="1">
    <location>
        <begin position="116"/>
        <end position="136"/>
    </location>
</feature>
<proteinExistence type="predicted"/>
<sequence length="259" mass="27605">MKLKSEIRNPKSETNSKFETSNLRFISNFVLCASCLLVFATPLTIFAQGFVPLAEIPGLTSGVTADTAGLAKFFNNLYRFTIGMAAVLAVIMIIWGGLEISTQDSVSKKSDGKQRIYNAIFGLVLVLSPVLIFSIINPKILNLSLNLPPIDLTTAPVTITSCPQYQTGIPPNCTPLPLCTSTLRTNCTPVAAAAFDEGSYPTPPSGAACYELATTDSSGNNYMCFRRLSGAMSCNQILSSNSDTGATARKAGVTVCTQY</sequence>
<reference evidence="2 3" key="1">
    <citation type="journal article" date="2016" name="Nat. Commun.">
        <title>Thousands of microbial genomes shed light on interconnected biogeochemical processes in an aquifer system.</title>
        <authorList>
            <person name="Anantharaman K."/>
            <person name="Brown C.T."/>
            <person name="Hug L.A."/>
            <person name="Sharon I."/>
            <person name="Castelle C.J."/>
            <person name="Probst A.J."/>
            <person name="Thomas B.C."/>
            <person name="Singh A."/>
            <person name="Wilkins M.J."/>
            <person name="Karaoz U."/>
            <person name="Brodie E.L."/>
            <person name="Williams K.H."/>
            <person name="Hubbard S.S."/>
            <person name="Banfield J.F."/>
        </authorList>
    </citation>
    <scope>NUCLEOTIDE SEQUENCE [LARGE SCALE GENOMIC DNA]</scope>
</reference>
<evidence type="ECO:0000256" key="1">
    <source>
        <dbReference type="SAM" id="Phobius"/>
    </source>
</evidence>
<dbReference type="Pfam" id="PF18895">
    <property type="entry name" value="T4SS_pilin"/>
    <property type="match status" value="1"/>
</dbReference>
<dbReference type="Proteomes" id="UP000178532">
    <property type="component" value="Unassembled WGS sequence"/>
</dbReference>
<feature type="transmembrane region" description="Helical" evidence="1">
    <location>
        <begin position="25"/>
        <end position="51"/>
    </location>
</feature>
<gene>
    <name evidence="2" type="ORF">A3C19_02955</name>
</gene>
<dbReference type="AlphaFoldDB" id="A0A1F6DL76"/>
<keyword evidence="1" id="KW-0812">Transmembrane</keyword>
<dbReference type="STRING" id="1798495.A3C19_02955"/>
<evidence type="ECO:0000313" key="2">
    <source>
        <dbReference type="EMBL" id="OGG62050.1"/>
    </source>
</evidence>
<feature type="transmembrane region" description="Helical" evidence="1">
    <location>
        <begin position="77"/>
        <end position="95"/>
    </location>
</feature>
<accession>A0A1F6DL76</accession>
<dbReference type="InterPro" id="IPR043993">
    <property type="entry name" value="T4SS_pilin"/>
</dbReference>